<dbReference type="EMBL" id="KI392290">
    <property type="protein sequence ID" value="ERN17982.1"/>
    <property type="molecule type" value="Genomic_DNA"/>
</dbReference>
<keyword evidence="3" id="KW-1185">Reference proteome</keyword>
<evidence type="ECO:0000313" key="3">
    <source>
        <dbReference type="Proteomes" id="UP000017836"/>
    </source>
</evidence>
<reference evidence="3" key="1">
    <citation type="journal article" date="2013" name="Science">
        <title>The Amborella genome and the evolution of flowering plants.</title>
        <authorList>
            <consortium name="Amborella Genome Project"/>
        </authorList>
    </citation>
    <scope>NUCLEOTIDE SEQUENCE [LARGE SCALE GENOMIC DNA]</scope>
</reference>
<evidence type="ECO:0000313" key="2">
    <source>
        <dbReference type="EMBL" id="ERN17982.1"/>
    </source>
</evidence>
<accession>U5D970</accession>
<dbReference type="Proteomes" id="UP000017836">
    <property type="component" value="Unassembled WGS sequence"/>
</dbReference>
<feature type="compositionally biased region" description="Pro residues" evidence="1">
    <location>
        <begin position="27"/>
        <end position="36"/>
    </location>
</feature>
<organism evidence="2 3">
    <name type="scientific">Amborella trichopoda</name>
    <dbReference type="NCBI Taxonomy" id="13333"/>
    <lineage>
        <taxon>Eukaryota</taxon>
        <taxon>Viridiplantae</taxon>
        <taxon>Streptophyta</taxon>
        <taxon>Embryophyta</taxon>
        <taxon>Tracheophyta</taxon>
        <taxon>Spermatophyta</taxon>
        <taxon>Magnoliopsida</taxon>
        <taxon>Amborellales</taxon>
        <taxon>Amborellaceae</taxon>
        <taxon>Amborella</taxon>
    </lineage>
</organism>
<dbReference type="AlphaFoldDB" id="U5D970"/>
<evidence type="ECO:0000256" key="1">
    <source>
        <dbReference type="SAM" id="MobiDB-lite"/>
    </source>
</evidence>
<gene>
    <name evidence="2" type="ORF">AMTR_s00046p00103820</name>
</gene>
<feature type="region of interest" description="Disordered" evidence="1">
    <location>
        <begin position="112"/>
        <end position="149"/>
    </location>
</feature>
<proteinExistence type="predicted"/>
<feature type="compositionally biased region" description="Polar residues" evidence="1">
    <location>
        <begin position="112"/>
        <end position="122"/>
    </location>
</feature>
<protein>
    <submittedName>
        <fullName evidence="2">Uncharacterized protein</fullName>
    </submittedName>
</protein>
<dbReference type="Gramene" id="ERN17982">
    <property type="protein sequence ID" value="ERN17982"/>
    <property type="gene ID" value="AMTR_s00046p00103820"/>
</dbReference>
<sequence length="149" mass="15909">MYYDLSLVAGVLDTESTANSYRKIGDPPIPVDPCPPSREHSARGSSTRSSSSRNSRRADQAPLRAAQPSVRLAIEPSMAQFPLGASQPEVDNLIDPARIAQAILQAIGNPSLGQAKNFSAQPNLGPPQPGQEQLDSGMVPSRPIFELSY</sequence>
<dbReference type="HOGENOM" id="CLU_1752184_0_0_1"/>
<feature type="region of interest" description="Disordered" evidence="1">
    <location>
        <begin position="16"/>
        <end position="70"/>
    </location>
</feature>
<name>U5D970_AMBTC</name>
<feature type="compositionally biased region" description="Low complexity" evidence="1">
    <location>
        <begin position="43"/>
        <end position="53"/>
    </location>
</feature>